<comment type="subcellular location">
    <subcellularLocation>
        <location evidence="10">Cell membrane</location>
        <topology evidence="10">Single-pass type II membrane protein</topology>
    </subcellularLocation>
    <subcellularLocation>
        <location evidence="1">Membrane</location>
    </subcellularLocation>
</comment>
<feature type="topological domain" description="Extracellular" evidence="10">
    <location>
        <begin position="39"/>
        <end position="171"/>
    </location>
</feature>
<dbReference type="Proteomes" id="UP000271227">
    <property type="component" value="Unassembled WGS sequence"/>
</dbReference>
<feature type="binding site" description="axial binding residue" evidence="11">
    <location>
        <position position="134"/>
    </location>
    <ligand>
        <name>heme</name>
        <dbReference type="ChEBI" id="CHEBI:30413"/>
    </ligand>
    <ligandPart>
        <name>Fe</name>
        <dbReference type="ChEBI" id="CHEBI:18248"/>
    </ligandPart>
</feature>
<keyword evidence="7 10" id="KW-1133">Transmembrane helix</keyword>
<evidence type="ECO:0000256" key="7">
    <source>
        <dbReference type="ARBA" id="ARBA00022989"/>
    </source>
</evidence>
<comment type="caution">
    <text evidence="13">The sequence shown here is derived from an EMBL/GenBank/DDBJ whole genome shotgun (WGS) entry which is preliminary data.</text>
</comment>
<evidence type="ECO:0000256" key="9">
    <source>
        <dbReference type="ARBA" id="ARBA00023136"/>
    </source>
</evidence>
<dbReference type="HAMAP" id="MF_01959">
    <property type="entry name" value="CcmE"/>
    <property type="match status" value="1"/>
</dbReference>
<dbReference type="AlphaFoldDB" id="A0A3M0CFU5"/>
<dbReference type="RefSeq" id="WP_245999416.1">
    <property type="nucleotide sequence ID" value="NZ_REFR01000015.1"/>
</dbReference>
<evidence type="ECO:0000256" key="11">
    <source>
        <dbReference type="PIRSR" id="PIRSR604329-50"/>
    </source>
</evidence>
<dbReference type="GO" id="GO:0020037">
    <property type="term" value="F:heme binding"/>
    <property type="evidence" value="ECO:0007669"/>
    <property type="project" value="InterPro"/>
</dbReference>
<dbReference type="NCBIfam" id="NF009731">
    <property type="entry name" value="PRK13254.1-5"/>
    <property type="match status" value="1"/>
</dbReference>
<dbReference type="InterPro" id="IPR012340">
    <property type="entry name" value="NA-bd_OB-fold"/>
</dbReference>
<dbReference type="GO" id="GO:0017003">
    <property type="term" value="P:protein-heme linkage"/>
    <property type="evidence" value="ECO:0007669"/>
    <property type="project" value="UniProtKB-UniRule"/>
</dbReference>
<keyword evidence="14" id="KW-1185">Reference proteome</keyword>
<dbReference type="SUPFAM" id="SSF82093">
    <property type="entry name" value="Heme chaperone CcmE"/>
    <property type="match status" value="1"/>
</dbReference>
<dbReference type="Gene3D" id="2.40.50.140">
    <property type="entry name" value="Nucleic acid-binding proteins"/>
    <property type="match status" value="1"/>
</dbReference>
<keyword evidence="5 10" id="KW-0201">Cytochrome c-type biogenesis</keyword>
<evidence type="ECO:0000256" key="8">
    <source>
        <dbReference type="ARBA" id="ARBA00023004"/>
    </source>
</evidence>
<comment type="similarity">
    <text evidence="10">Belongs to the CcmE/CycJ family.</text>
</comment>
<evidence type="ECO:0000256" key="5">
    <source>
        <dbReference type="ARBA" id="ARBA00022748"/>
    </source>
</evidence>
<evidence type="ECO:0000256" key="2">
    <source>
        <dbReference type="ARBA" id="ARBA00022617"/>
    </source>
</evidence>
<dbReference type="PANTHER" id="PTHR34128:SF2">
    <property type="entry name" value="CYTOCHROME C-TYPE BIOGENESIS PROTEIN CCME HOMOLOG, MITOCHONDRIAL"/>
    <property type="match status" value="1"/>
</dbReference>
<keyword evidence="10" id="KW-1003">Cell membrane</keyword>
<dbReference type="GO" id="GO:0005886">
    <property type="term" value="C:plasma membrane"/>
    <property type="evidence" value="ECO:0007669"/>
    <property type="project" value="UniProtKB-SubCell"/>
</dbReference>
<keyword evidence="9 10" id="KW-0472">Membrane</keyword>
<feature type="region of interest" description="Disordered" evidence="12">
    <location>
        <begin position="136"/>
        <end position="171"/>
    </location>
</feature>
<sequence length="171" mass="18119">MTARMSHKGLTGRKRRRLVVLSLALATLTGAVLLVLFALGRDSLSLFLQPSAVAARDLAPGTRFRLGGMVAENSFEKLPDGLTYRFVVTDCAADVPVRFTGLLPDLFREGQGVVTEGTLDDTGLFVADTVLAKHDENYAPPGTMPASPDACRHPEDVPTAVTENGPAGGAR</sequence>
<name>A0A3M0CFU5_9PROT</name>
<evidence type="ECO:0000256" key="6">
    <source>
        <dbReference type="ARBA" id="ARBA00022968"/>
    </source>
</evidence>
<keyword evidence="2 10" id="KW-0349">Heme</keyword>
<dbReference type="GO" id="GO:0017004">
    <property type="term" value="P:cytochrome complex assembly"/>
    <property type="evidence" value="ECO:0007669"/>
    <property type="project" value="UniProtKB-KW"/>
</dbReference>
<accession>A0A3M0CFU5</accession>
<evidence type="ECO:0000256" key="1">
    <source>
        <dbReference type="ARBA" id="ARBA00004370"/>
    </source>
</evidence>
<gene>
    <name evidence="10" type="primary">ccmE</name>
    <name evidence="10" type="synonym">cycJ</name>
    <name evidence="13" type="ORF">BXY39_3555</name>
</gene>
<evidence type="ECO:0000256" key="4">
    <source>
        <dbReference type="ARBA" id="ARBA00022723"/>
    </source>
</evidence>
<protein>
    <recommendedName>
        <fullName evidence="10">Cytochrome c-type biogenesis protein CcmE</fullName>
    </recommendedName>
    <alternativeName>
        <fullName evidence="10">Cytochrome c maturation protein E</fullName>
    </alternativeName>
    <alternativeName>
        <fullName evidence="10">Heme chaperone CcmE</fullName>
    </alternativeName>
</protein>
<evidence type="ECO:0000256" key="12">
    <source>
        <dbReference type="SAM" id="MobiDB-lite"/>
    </source>
</evidence>
<reference evidence="13 14" key="1">
    <citation type="submission" date="2018-10" db="EMBL/GenBank/DDBJ databases">
        <title>Genomic Encyclopedia of Archaeal and Bacterial Type Strains, Phase II (KMG-II): from individual species to whole genera.</title>
        <authorList>
            <person name="Goeker M."/>
        </authorList>
    </citation>
    <scope>NUCLEOTIDE SEQUENCE [LARGE SCALE GENOMIC DNA]</scope>
    <source>
        <strain evidence="13 14">DSM 25217</strain>
    </source>
</reference>
<dbReference type="InterPro" id="IPR004329">
    <property type="entry name" value="CcmE"/>
</dbReference>
<evidence type="ECO:0000256" key="10">
    <source>
        <dbReference type="HAMAP-Rule" id="MF_01959"/>
    </source>
</evidence>
<keyword evidence="8 10" id="KW-0408">Iron</keyword>
<feature type="binding site" description="axial binding residue" evidence="10 11">
    <location>
        <position position="138"/>
    </location>
    <ligand>
        <name>heme</name>
        <dbReference type="ChEBI" id="CHEBI:30413"/>
    </ligand>
    <ligandPart>
        <name>Fe</name>
        <dbReference type="ChEBI" id="CHEBI:18248"/>
    </ligandPart>
</feature>
<feature type="binding site" description="covalent" evidence="10">
    <location>
        <position position="134"/>
    </location>
    <ligand>
        <name>heme</name>
        <dbReference type="ChEBI" id="CHEBI:30413"/>
    </ligand>
</feature>
<dbReference type="EMBL" id="REFR01000015">
    <property type="protein sequence ID" value="RMB02043.1"/>
    <property type="molecule type" value="Genomic_DNA"/>
</dbReference>
<dbReference type="FunCoup" id="A0A3M0CFU5">
    <property type="interactions" value="38"/>
</dbReference>
<comment type="function">
    <text evidence="10">Heme chaperone required for the biogenesis of c-type cytochromes. Transiently binds heme delivered by CcmC and transfers the heme to apo-cytochromes in a process facilitated by CcmF and CcmH.</text>
</comment>
<evidence type="ECO:0000313" key="14">
    <source>
        <dbReference type="Proteomes" id="UP000271227"/>
    </source>
</evidence>
<evidence type="ECO:0000256" key="3">
    <source>
        <dbReference type="ARBA" id="ARBA00022692"/>
    </source>
</evidence>
<keyword evidence="3 10" id="KW-0812">Transmembrane</keyword>
<organism evidence="13 14">
    <name type="scientific">Eilatimonas milleporae</name>
    <dbReference type="NCBI Taxonomy" id="911205"/>
    <lineage>
        <taxon>Bacteria</taxon>
        <taxon>Pseudomonadati</taxon>
        <taxon>Pseudomonadota</taxon>
        <taxon>Alphaproteobacteria</taxon>
        <taxon>Kordiimonadales</taxon>
        <taxon>Kordiimonadaceae</taxon>
        <taxon>Eilatimonas</taxon>
    </lineage>
</organism>
<dbReference type="PANTHER" id="PTHR34128">
    <property type="entry name" value="CYTOCHROME C-TYPE BIOGENESIS PROTEIN CCME HOMOLOG, MITOCHONDRIAL"/>
    <property type="match status" value="1"/>
</dbReference>
<evidence type="ECO:0000313" key="13">
    <source>
        <dbReference type="EMBL" id="RMB02043.1"/>
    </source>
</evidence>
<keyword evidence="6 10" id="KW-0735">Signal-anchor</keyword>
<dbReference type="GO" id="GO:0046872">
    <property type="term" value="F:metal ion binding"/>
    <property type="evidence" value="ECO:0007669"/>
    <property type="project" value="UniProtKB-KW"/>
</dbReference>
<keyword evidence="4 10" id="KW-0479">Metal-binding</keyword>
<feature type="topological domain" description="Cytoplasmic" evidence="10">
    <location>
        <begin position="1"/>
        <end position="17"/>
    </location>
</feature>
<dbReference type="Pfam" id="PF03100">
    <property type="entry name" value="CcmE"/>
    <property type="match status" value="1"/>
</dbReference>
<proteinExistence type="inferred from homology"/>
<dbReference type="InParanoid" id="A0A3M0CFU5"/>
<dbReference type="InterPro" id="IPR036127">
    <property type="entry name" value="CcmE-like_sf"/>
</dbReference>